<dbReference type="AlphaFoldDB" id="A0A077DHU7"/>
<dbReference type="PRINTS" id="PR00039">
    <property type="entry name" value="HTHLYSR"/>
</dbReference>
<evidence type="ECO:0000256" key="1">
    <source>
        <dbReference type="ARBA" id="ARBA00009437"/>
    </source>
</evidence>
<keyword evidence="2" id="KW-0805">Transcription regulation</keyword>
<dbReference type="RefSeq" id="WP_038499728.1">
    <property type="nucleotide sequence ID" value="NZ_AFWK01000017.1"/>
</dbReference>
<comment type="similarity">
    <text evidence="1">Belongs to the LysR transcriptional regulatory family.</text>
</comment>
<evidence type="ECO:0000256" key="5">
    <source>
        <dbReference type="ARBA" id="ARBA00023163"/>
    </source>
</evidence>
<keyword evidence="4" id="KW-0010">Activator</keyword>
<feature type="domain" description="HTH lysR-type" evidence="6">
    <location>
        <begin position="1"/>
        <end position="57"/>
    </location>
</feature>
<dbReference type="InterPro" id="IPR036390">
    <property type="entry name" value="WH_DNA-bd_sf"/>
</dbReference>
<dbReference type="GO" id="GO:0003700">
    <property type="term" value="F:DNA-binding transcription factor activity"/>
    <property type="evidence" value="ECO:0007669"/>
    <property type="project" value="InterPro"/>
</dbReference>
<dbReference type="Gene3D" id="3.40.190.10">
    <property type="entry name" value="Periplasmic binding protein-like II"/>
    <property type="match status" value="2"/>
</dbReference>
<dbReference type="Pfam" id="PF03466">
    <property type="entry name" value="LysR_substrate"/>
    <property type="match status" value="1"/>
</dbReference>
<proteinExistence type="inferred from homology"/>
<dbReference type="EMBL" id="CP009238">
    <property type="protein sequence ID" value="AIL32708.1"/>
    <property type="molecule type" value="Genomic_DNA"/>
</dbReference>
<gene>
    <name evidence="7" type="ORF">IX83_04755</name>
</gene>
<dbReference type="SUPFAM" id="SSF53850">
    <property type="entry name" value="Periplasmic binding protein-like II"/>
    <property type="match status" value="1"/>
</dbReference>
<dbReference type="PROSITE" id="PS50931">
    <property type="entry name" value="HTH_LYSR"/>
    <property type="match status" value="1"/>
</dbReference>
<keyword evidence="8" id="KW-1185">Reference proteome</keyword>
<dbReference type="PANTHER" id="PTHR30346">
    <property type="entry name" value="TRANSCRIPTIONAL DUAL REGULATOR HCAR-RELATED"/>
    <property type="match status" value="1"/>
</dbReference>
<accession>A0A077DHU7</accession>
<dbReference type="KEGG" id="bpsi:IX83_04755"/>
<sequence>MTLTELKYIIAVAKERHFGKAADSCFVSQPTLSIAIKKLEDELGVVIFERGPEISVTDIGKKIIEQAHKIMSEVNDLKALAKQGQNPLVGSLKLAAIYTIAPYLLPYLIPIEQKMTPEMPLVLSEGYTADLLVALKSGELDCAILALPIEDKSLEIIPLYDEAFVAALPAHHPLAHQDVICMDELKNETLLMLGPGHCFRDQVLEYCPENNHYSKLAQDASHTLEGSSLETIRHMVATGLGYTILPLSATYKNKSKLLSYISLKPNKEGFLPKRTVALVCRQSFIRKEAVYALAKAIKKVEIEGLNFFPTT</sequence>
<dbReference type="InterPro" id="IPR036388">
    <property type="entry name" value="WH-like_DNA-bd_sf"/>
</dbReference>
<dbReference type="Proteomes" id="UP000028945">
    <property type="component" value="Chromosome"/>
</dbReference>
<dbReference type="SUPFAM" id="SSF46785">
    <property type="entry name" value="Winged helix' DNA-binding domain"/>
    <property type="match status" value="1"/>
</dbReference>
<keyword evidence="3" id="KW-0238">DNA-binding</keyword>
<evidence type="ECO:0000256" key="2">
    <source>
        <dbReference type="ARBA" id="ARBA00023015"/>
    </source>
</evidence>
<dbReference type="InterPro" id="IPR000847">
    <property type="entry name" value="LysR_HTH_N"/>
</dbReference>
<evidence type="ECO:0000259" key="6">
    <source>
        <dbReference type="PROSITE" id="PS50931"/>
    </source>
</evidence>
<dbReference type="Gene3D" id="1.10.10.10">
    <property type="entry name" value="Winged helix-like DNA-binding domain superfamily/Winged helix DNA-binding domain"/>
    <property type="match status" value="1"/>
</dbReference>
<keyword evidence="5" id="KW-0804">Transcription</keyword>
<reference evidence="7 8" key="1">
    <citation type="journal article" date="2014" name="BMC Genomics">
        <title>A genomic perspective on a new bacterial genus and species from the Alcaligenaceae family, Basilea psittacipulmonis.</title>
        <authorList>
            <person name="Whiteson K.L."/>
            <person name="Hernandez D."/>
            <person name="Lazarevic V."/>
            <person name="Gaia N."/>
            <person name="Farinelli L."/>
            <person name="Francois P."/>
            <person name="Pilo P."/>
            <person name="Frey J."/>
            <person name="Schrenzel J."/>
        </authorList>
    </citation>
    <scope>NUCLEOTIDE SEQUENCE [LARGE SCALE GENOMIC DNA]</scope>
    <source>
        <strain evidence="7 8">DSM 24701</strain>
    </source>
</reference>
<evidence type="ECO:0000256" key="4">
    <source>
        <dbReference type="ARBA" id="ARBA00023159"/>
    </source>
</evidence>
<evidence type="ECO:0000256" key="3">
    <source>
        <dbReference type="ARBA" id="ARBA00023125"/>
    </source>
</evidence>
<protein>
    <submittedName>
        <fullName evidence="7">LysR family transcriptional regulator</fullName>
    </submittedName>
</protein>
<dbReference type="FunFam" id="1.10.10.10:FF:000001">
    <property type="entry name" value="LysR family transcriptional regulator"/>
    <property type="match status" value="1"/>
</dbReference>
<dbReference type="GO" id="GO:0032993">
    <property type="term" value="C:protein-DNA complex"/>
    <property type="evidence" value="ECO:0007669"/>
    <property type="project" value="TreeGrafter"/>
</dbReference>
<organism evidence="7 8">
    <name type="scientific">Basilea psittacipulmonis DSM 24701</name>
    <dbReference type="NCBI Taxonomy" id="1072685"/>
    <lineage>
        <taxon>Bacteria</taxon>
        <taxon>Pseudomonadati</taxon>
        <taxon>Pseudomonadota</taxon>
        <taxon>Betaproteobacteria</taxon>
        <taxon>Burkholderiales</taxon>
        <taxon>Alcaligenaceae</taxon>
        <taxon>Basilea</taxon>
    </lineage>
</organism>
<dbReference type="Pfam" id="PF00126">
    <property type="entry name" value="HTH_1"/>
    <property type="match status" value="1"/>
</dbReference>
<dbReference type="STRING" id="1072685.IX83_04755"/>
<dbReference type="eggNOG" id="COG0583">
    <property type="taxonomic scope" value="Bacteria"/>
</dbReference>
<dbReference type="HOGENOM" id="CLU_039613_6_4_4"/>
<dbReference type="CDD" id="cd08411">
    <property type="entry name" value="PBP2_OxyR"/>
    <property type="match status" value="1"/>
</dbReference>
<dbReference type="InterPro" id="IPR005119">
    <property type="entry name" value="LysR_subst-bd"/>
</dbReference>
<name>A0A077DHU7_9BURK</name>
<evidence type="ECO:0000313" key="7">
    <source>
        <dbReference type="EMBL" id="AIL32708.1"/>
    </source>
</evidence>
<dbReference type="PANTHER" id="PTHR30346:SF26">
    <property type="entry name" value="HYDROGEN PEROXIDE-INDUCIBLE GENES ACTIVATOR"/>
    <property type="match status" value="1"/>
</dbReference>
<evidence type="ECO:0000313" key="8">
    <source>
        <dbReference type="Proteomes" id="UP000028945"/>
    </source>
</evidence>
<dbReference type="OrthoDB" id="9775392at2"/>
<dbReference type="GO" id="GO:0003677">
    <property type="term" value="F:DNA binding"/>
    <property type="evidence" value="ECO:0007669"/>
    <property type="project" value="UniProtKB-KW"/>
</dbReference>